<sequence>MNATLFEDSQAMPMLYIGGSWRRGQGKTTTVVRNPASGRALGELGHADARDIDDALASTECGFALWRYAPAAERAGVLRRAADLMVARAAAFEQRITQEQGKPLVEASAEVVGTVQLLRFCSEQVGSIAGRVLPSTDTDAQWEIRSVPVGPCALFSPWNMPLVLTARKVGPALAAGCSAILKPPEEAPSAAAMMVQCLLESGLPPEVLNLLYGDPPTVSSRLIASPVIRKVSLTGSVAVGRTVAEQAAPRFKRLTLELGGHAPVIVHDDVDVEAVAWQCARAKFRNAGQLCLAPSRFFVNETVYERFVARFVEVAEALVVGDGVLPDVEMGPLANEGHLRSVEAAVAGAVGEGALLLCGGRRLYDEGFFYAPTVLGNVSPSMRVMREEPFGPVALMCRVSSLDEALLWANRNPLGLAGYAFALNAKVQLRIQRELDVGALAINSVRVSCAEAPLGGLKDSGVGYESGDEGLKAYLSLRTVHRQI</sequence>
<comment type="similarity">
    <text evidence="1">Belongs to the aldehyde dehydrogenase family.</text>
</comment>
<dbReference type="Gene3D" id="3.40.605.10">
    <property type="entry name" value="Aldehyde Dehydrogenase, Chain A, domain 1"/>
    <property type="match status" value="1"/>
</dbReference>
<dbReference type="InterPro" id="IPR016162">
    <property type="entry name" value="Ald_DH_N"/>
</dbReference>
<dbReference type="EMBL" id="FCOK02000093">
    <property type="protein sequence ID" value="SAL68622.1"/>
    <property type="molecule type" value="Genomic_DNA"/>
</dbReference>
<dbReference type="AlphaFoldDB" id="A0A158JIB9"/>
<dbReference type="CDD" id="cd07103">
    <property type="entry name" value="ALDH_F5_SSADH_GabD"/>
    <property type="match status" value="1"/>
</dbReference>
<dbReference type="InterPro" id="IPR015590">
    <property type="entry name" value="Aldehyde_DH_dom"/>
</dbReference>
<organism evidence="4 5">
    <name type="scientific">Caballeronia udeis</name>
    <dbReference type="NCBI Taxonomy" id="1232866"/>
    <lineage>
        <taxon>Bacteria</taxon>
        <taxon>Pseudomonadati</taxon>
        <taxon>Pseudomonadota</taxon>
        <taxon>Betaproteobacteria</taxon>
        <taxon>Burkholderiales</taxon>
        <taxon>Burkholderiaceae</taxon>
        <taxon>Caballeronia</taxon>
    </lineage>
</organism>
<dbReference type="InterPro" id="IPR016163">
    <property type="entry name" value="Ald_DH_C"/>
</dbReference>
<name>A0A158JIB9_9BURK</name>
<evidence type="ECO:0000259" key="3">
    <source>
        <dbReference type="Pfam" id="PF00171"/>
    </source>
</evidence>
<dbReference type="GO" id="GO:0016620">
    <property type="term" value="F:oxidoreductase activity, acting on the aldehyde or oxo group of donors, NAD or NADP as acceptor"/>
    <property type="evidence" value="ECO:0007669"/>
    <property type="project" value="InterPro"/>
</dbReference>
<evidence type="ECO:0000313" key="4">
    <source>
        <dbReference type="EMBL" id="SAL68622.1"/>
    </source>
</evidence>
<dbReference type="Gene3D" id="3.40.309.10">
    <property type="entry name" value="Aldehyde Dehydrogenase, Chain A, domain 2"/>
    <property type="match status" value="1"/>
</dbReference>
<dbReference type="Proteomes" id="UP000054683">
    <property type="component" value="Unassembled WGS sequence"/>
</dbReference>
<evidence type="ECO:0000313" key="5">
    <source>
        <dbReference type="Proteomes" id="UP000054683"/>
    </source>
</evidence>
<dbReference type="InterPro" id="IPR050740">
    <property type="entry name" value="Aldehyde_DH_Superfamily"/>
</dbReference>
<evidence type="ECO:0000256" key="1">
    <source>
        <dbReference type="ARBA" id="ARBA00009986"/>
    </source>
</evidence>
<proteinExistence type="inferred from homology"/>
<dbReference type="Pfam" id="PF00171">
    <property type="entry name" value="Aldedh"/>
    <property type="match status" value="1"/>
</dbReference>
<dbReference type="SUPFAM" id="SSF53720">
    <property type="entry name" value="ALDH-like"/>
    <property type="match status" value="1"/>
</dbReference>
<gene>
    <name evidence="4" type="ORF">AWB69_08059</name>
</gene>
<reference evidence="4 5" key="1">
    <citation type="submission" date="2016-01" db="EMBL/GenBank/DDBJ databases">
        <authorList>
            <person name="Oliw E.H."/>
        </authorList>
    </citation>
    <scope>NUCLEOTIDE SEQUENCE [LARGE SCALE GENOMIC DNA]</scope>
    <source>
        <strain evidence="4">LMG 27134</strain>
    </source>
</reference>
<dbReference type="InterPro" id="IPR016161">
    <property type="entry name" value="Ald_DH/histidinol_DH"/>
</dbReference>
<feature type="domain" description="Aldehyde dehydrogenase" evidence="3">
    <location>
        <begin position="21"/>
        <end position="480"/>
    </location>
</feature>
<keyword evidence="2" id="KW-0560">Oxidoreductase</keyword>
<evidence type="ECO:0000256" key="2">
    <source>
        <dbReference type="ARBA" id="ARBA00023002"/>
    </source>
</evidence>
<dbReference type="PANTHER" id="PTHR43353:SF5">
    <property type="entry name" value="SUCCINATE-SEMIALDEHYDE DEHYDROGENASE, MITOCHONDRIAL"/>
    <property type="match status" value="1"/>
</dbReference>
<dbReference type="PANTHER" id="PTHR43353">
    <property type="entry name" value="SUCCINATE-SEMIALDEHYDE DEHYDROGENASE, MITOCHONDRIAL"/>
    <property type="match status" value="1"/>
</dbReference>
<accession>A0A158JIB9</accession>
<dbReference type="RefSeq" id="WP_062092161.1">
    <property type="nucleotide sequence ID" value="NZ_FCOK02000093.1"/>
</dbReference>
<dbReference type="FunFam" id="3.40.605.10:FF:000007">
    <property type="entry name" value="NAD/NADP-dependent betaine aldehyde dehydrogenase"/>
    <property type="match status" value="1"/>
</dbReference>
<protein>
    <submittedName>
        <fullName evidence="4">Succinate semialdehyde dehydrogenase</fullName>
    </submittedName>
</protein>